<name>A0ACB9EJL9_ARCLA</name>
<dbReference type="EMBL" id="CM042048">
    <property type="protein sequence ID" value="KAI3759017.1"/>
    <property type="molecule type" value="Genomic_DNA"/>
</dbReference>
<reference evidence="2" key="1">
    <citation type="journal article" date="2022" name="Mol. Ecol. Resour.">
        <title>The genomes of chicory, endive, great burdock and yacon provide insights into Asteraceae palaeo-polyploidization history and plant inulin production.</title>
        <authorList>
            <person name="Fan W."/>
            <person name="Wang S."/>
            <person name="Wang H."/>
            <person name="Wang A."/>
            <person name="Jiang F."/>
            <person name="Liu H."/>
            <person name="Zhao H."/>
            <person name="Xu D."/>
            <person name="Zhang Y."/>
        </authorList>
    </citation>
    <scope>NUCLEOTIDE SEQUENCE [LARGE SCALE GENOMIC DNA]</scope>
    <source>
        <strain evidence="2">cv. Niubang</strain>
    </source>
</reference>
<evidence type="ECO:0000313" key="1">
    <source>
        <dbReference type="EMBL" id="KAI3759017.1"/>
    </source>
</evidence>
<protein>
    <submittedName>
        <fullName evidence="1">Uncharacterized protein</fullName>
    </submittedName>
</protein>
<proteinExistence type="predicted"/>
<accession>A0ACB9EJL9</accession>
<sequence>MVSLHYMLQVLVLRQITLVTRDSESEVTMSTSLDALFAEDDNVIVSDDSDSDGYLSEVKDLAILSGDVDDDGSQKDLLTGGRG</sequence>
<gene>
    <name evidence="1" type="ORF">L6452_06590</name>
</gene>
<dbReference type="Proteomes" id="UP001055879">
    <property type="component" value="Linkage Group LG02"/>
</dbReference>
<evidence type="ECO:0000313" key="2">
    <source>
        <dbReference type="Proteomes" id="UP001055879"/>
    </source>
</evidence>
<keyword evidence="2" id="KW-1185">Reference proteome</keyword>
<comment type="caution">
    <text evidence="1">The sequence shown here is derived from an EMBL/GenBank/DDBJ whole genome shotgun (WGS) entry which is preliminary data.</text>
</comment>
<reference evidence="1 2" key="2">
    <citation type="journal article" date="2022" name="Mol. Ecol. Resour.">
        <title>The genomes of chicory, endive, great burdock and yacon provide insights into Asteraceae paleo-polyploidization history and plant inulin production.</title>
        <authorList>
            <person name="Fan W."/>
            <person name="Wang S."/>
            <person name="Wang H."/>
            <person name="Wang A."/>
            <person name="Jiang F."/>
            <person name="Liu H."/>
            <person name="Zhao H."/>
            <person name="Xu D."/>
            <person name="Zhang Y."/>
        </authorList>
    </citation>
    <scope>NUCLEOTIDE SEQUENCE [LARGE SCALE GENOMIC DNA]</scope>
    <source>
        <strain evidence="2">cv. Niubang</strain>
    </source>
</reference>
<organism evidence="1 2">
    <name type="scientific">Arctium lappa</name>
    <name type="common">Greater burdock</name>
    <name type="synonym">Lappa major</name>
    <dbReference type="NCBI Taxonomy" id="4217"/>
    <lineage>
        <taxon>Eukaryota</taxon>
        <taxon>Viridiplantae</taxon>
        <taxon>Streptophyta</taxon>
        <taxon>Embryophyta</taxon>
        <taxon>Tracheophyta</taxon>
        <taxon>Spermatophyta</taxon>
        <taxon>Magnoliopsida</taxon>
        <taxon>eudicotyledons</taxon>
        <taxon>Gunneridae</taxon>
        <taxon>Pentapetalae</taxon>
        <taxon>asterids</taxon>
        <taxon>campanulids</taxon>
        <taxon>Asterales</taxon>
        <taxon>Asteraceae</taxon>
        <taxon>Carduoideae</taxon>
        <taxon>Cardueae</taxon>
        <taxon>Arctiinae</taxon>
        <taxon>Arctium</taxon>
    </lineage>
</organism>